<evidence type="ECO:0000256" key="5">
    <source>
        <dbReference type="SAM" id="MobiDB-lite"/>
    </source>
</evidence>
<dbReference type="STRING" id="54.SAMN02745121_08518"/>
<evidence type="ECO:0000313" key="8">
    <source>
        <dbReference type="Proteomes" id="UP000199400"/>
    </source>
</evidence>
<keyword evidence="1" id="KW-0808">Transferase</keyword>
<dbReference type="PROSITE" id="PS50011">
    <property type="entry name" value="PROTEIN_KINASE_DOM"/>
    <property type="match status" value="1"/>
</dbReference>
<dbReference type="PANTHER" id="PTHR43289:SF6">
    <property type="entry name" value="SERINE_THREONINE-PROTEIN KINASE NEKL-3"/>
    <property type="match status" value="1"/>
</dbReference>
<dbReference type="SUPFAM" id="SSF56112">
    <property type="entry name" value="Protein kinase-like (PK-like)"/>
    <property type="match status" value="1"/>
</dbReference>
<dbReference type="PROSITE" id="PS00108">
    <property type="entry name" value="PROTEIN_KINASE_ST"/>
    <property type="match status" value="1"/>
</dbReference>
<gene>
    <name evidence="7" type="ORF">SAMN02745121_08518</name>
</gene>
<keyword evidence="8" id="KW-1185">Reference proteome</keyword>
<reference evidence="8" key="1">
    <citation type="submission" date="2016-10" db="EMBL/GenBank/DDBJ databases">
        <authorList>
            <person name="Varghese N."/>
            <person name="Submissions S."/>
        </authorList>
    </citation>
    <scope>NUCLEOTIDE SEQUENCE [LARGE SCALE GENOMIC DNA]</scope>
    <source>
        <strain evidence="8">ATCC 25963</strain>
    </source>
</reference>
<dbReference type="InterPro" id="IPR011009">
    <property type="entry name" value="Kinase-like_dom_sf"/>
</dbReference>
<organism evidence="7 8">
    <name type="scientific">Nannocystis exedens</name>
    <dbReference type="NCBI Taxonomy" id="54"/>
    <lineage>
        <taxon>Bacteria</taxon>
        <taxon>Pseudomonadati</taxon>
        <taxon>Myxococcota</taxon>
        <taxon>Polyangia</taxon>
        <taxon>Nannocystales</taxon>
        <taxon>Nannocystaceae</taxon>
        <taxon>Nannocystis</taxon>
    </lineage>
</organism>
<protein>
    <submittedName>
        <fullName evidence="7">Serine/threonine protein kinase</fullName>
    </submittedName>
</protein>
<dbReference type="AlphaFoldDB" id="A0A1I2IA02"/>
<evidence type="ECO:0000313" key="7">
    <source>
        <dbReference type="EMBL" id="SFF38508.1"/>
    </source>
</evidence>
<dbReference type="EMBL" id="FOMX01000058">
    <property type="protein sequence ID" value="SFF38508.1"/>
    <property type="molecule type" value="Genomic_DNA"/>
</dbReference>
<accession>A0A1I2IA02</accession>
<evidence type="ECO:0000256" key="3">
    <source>
        <dbReference type="ARBA" id="ARBA00022777"/>
    </source>
</evidence>
<dbReference type="Pfam" id="PF00069">
    <property type="entry name" value="Pkinase"/>
    <property type="match status" value="1"/>
</dbReference>
<keyword evidence="3 7" id="KW-0418">Kinase</keyword>
<dbReference type="PANTHER" id="PTHR43289">
    <property type="entry name" value="MITOGEN-ACTIVATED PROTEIN KINASE KINASE KINASE 20-RELATED"/>
    <property type="match status" value="1"/>
</dbReference>
<dbReference type="GO" id="GO:0005524">
    <property type="term" value="F:ATP binding"/>
    <property type="evidence" value="ECO:0007669"/>
    <property type="project" value="UniProtKB-KW"/>
</dbReference>
<keyword evidence="7" id="KW-0723">Serine/threonine-protein kinase</keyword>
<feature type="region of interest" description="Disordered" evidence="5">
    <location>
        <begin position="234"/>
        <end position="253"/>
    </location>
</feature>
<keyword evidence="2" id="KW-0547">Nucleotide-binding</keyword>
<evidence type="ECO:0000256" key="2">
    <source>
        <dbReference type="ARBA" id="ARBA00022741"/>
    </source>
</evidence>
<dbReference type="Proteomes" id="UP000199400">
    <property type="component" value="Unassembled WGS sequence"/>
</dbReference>
<keyword evidence="4" id="KW-0067">ATP-binding</keyword>
<evidence type="ECO:0000259" key="6">
    <source>
        <dbReference type="PROSITE" id="PS50011"/>
    </source>
</evidence>
<evidence type="ECO:0000256" key="1">
    <source>
        <dbReference type="ARBA" id="ARBA00022679"/>
    </source>
</evidence>
<name>A0A1I2IA02_9BACT</name>
<sequence length="686" mass="73701">MHRLEDVEALERRLREEVLTANLAGTAVTSTDGKFQVLRVLDHGASSVVCEALDTKLKRRVALKLFPGLADDRLARGVKREAQDLAGVSHPNIVIVHDFDVLKLVPGEHRCFFVAMELGVPLKKWLEEATRSHEEILATFKRVGEGLAAIHAAGFVYRDFKPGNVVLVAGVPKIVDFGLALSAAAGGDARRARVGTPAFMSPEALAGQPQDARSDQFSFAAALWKALCGALPYDPGSDDPGQRRPLHPPKVPLPEPVLEALRRALDPVPDRRFPDMPALLAALPLTEPARGPSATGPAPALGIDVDSTTELVPVRRPTRRSVAPWLAFPAVGVLSVGGVLMAMGFWDAPQATEVEASAAEEIEVMESPAARPSGTDAECPDVAAVTGVWRFSAAAEWAEQTFHLGKVGRYTLELTRDGSPCGLWVDLRKLGNDGIVYAQPRSDRQRVEVAWARPFTGVFAGRFSPRKAGEATADHTYEFSFVVDGDRLYGDFHAEAAGGKQRFSGVVRGARTTVQDAPTDDLPCTVLCGARCLGAEATAECRQACTGDAWAEPTCPPPDAIATIGLPAKTGACRDARGFAGRWLFLARDRTSREQRAYEVELGAAGCDLVVASALDSERKDVPFDGKGRVDGSGLWQIELTSGRSAREQVRHVWSLVGRDPAFGEFTARHGDEQLAAGVLAAYRRP</sequence>
<proteinExistence type="predicted"/>
<dbReference type="Gene3D" id="3.30.200.20">
    <property type="entry name" value="Phosphorylase Kinase, domain 1"/>
    <property type="match status" value="1"/>
</dbReference>
<dbReference type="Gene3D" id="1.10.510.10">
    <property type="entry name" value="Transferase(Phosphotransferase) domain 1"/>
    <property type="match status" value="1"/>
</dbReference>
<dbReference type="InterPro" id="IPR000719">
    <property type="entry name" value="Prot_kinase_dom"/>
</dbReference>
<evidence type="ECO:0000256" key="4">
    <source>
        <dbReference type="ARBA" id="ARBA00022840"/>
    </source>
</evidence>
<dbReference type="CDD" id="cd14014">
    <property type="entry name" value="STKc_PknB_like"/>
    <property type="match status" value="1"/>
</dbReference>
<dbReference type="InterPro" id="IPR008271">
    <property type="entry name" value="Ser/Thr_kinase_AS"/>
</dbReference>
<feature type="domain" description="Protein kinase" evidence="6">
    <location>
        <begin position="35"/>
        <end position="286"/>
    </location>
</feature>
<dbReference type="GO" id="GO:0004674">
    <property type="term" value="F:protein serine/threonine kinase activity"/>
    <property type="evidence" value="ECO:0007669"/>
    <property type="project" value="UniProtKB-KW"/>
</dbReference>